<dbReference type="Proteomes" id="UP000694549">
    <property type="component" value="Unplaced"/>
</dbReference>
<dbReference type="InterPro" id="IPR050169">
    <property type="entry name" value="Krueppel_C2H2_ZnF"/>
</dbReference>
<feature type="domain" description="KRAB" evidence="1">
    <location>
        <begin position="15"/>
        <end position="94"/>
    </location>
</feature>
<dbReference type="InterPro" id="IPR036051">
    <property type="entry name" value="KRAB_dom_sf"/>
</dbReference>
<evidence type="ECO:0000313" key="2">
    <source>
        <dbReference type="Ensembl" id="ENSAZOP00000009591.1"/>
    </source>
</evidence>
<sequence length="94" mass="11083">MSKSHNEALNFNLPVTFEEVAVYFTKEQWVLLDPVQRTLYVDVMLENYETVTSLGKESWPLEFWSQELLELWLLAFMLQTVSVLGWHELCGIQE</sequence>
<protein>
    <recommendedName>
        <fullName evidence="1">KRAB domain-containing protein</fullName>
    </recommendedName>
</protein>
<dbReference type="PANTHER" id="PTHR23232:SF133">
    <property type="entry name" value="RIKEN CDNA 1700020N01 GENE"/>
    <property type="match status" value="1"/>
</dbReference>
<name>A0A8B9UHB7_9AVES</name>
<dbReference type="AlphaFoldDB" id="A0A8B9UHB7"/>
<dbReference type="Pfam" id="PF01352">
    <property type="entry name" value="KRAB"/>
    <property type="match status" value="1"/>
</dbReference>
<dbReference type="InterPro" id="IPR001909">
    <property type="entry name" value="KRAB"/>
</dbReference>
<dbReference type="PROSITE" id="PS50805">
    <property type="entry name" value="KRAB"/>
    <property type="match status" value="1"/>
</dbReference>
<proteinExistence type="predicted"/>
<dbReference type="CDD" id="cd07765">
    <property type="entry name" value="KRAB_A-box"/>
    <property type="match status" value="1"/>
</dbReference>
<dbReference type="Ensembl" id="ENSAZOT00000010240.1">
    <property type="protein sequence ID" value="ENSAZOP00000009591.1"/>
    <property type="gene ID" value="ENSAZOG00000006118.1"/>
</dbReference>
<organism evidence="2 3">
    <name type="scientific">Anas zonorhyncha</name>
    <name type="common">Eastern spot-billed duck</name>
    <dbReference type="NCBI Taxonomy" id="75864"/>
    <lineage>
        <taxon>Eukaryota</taxon>
        <taxon>Metazoa</taxon>
        <taxon>Chordata</taxon>
        <taxon>Craniata</taxon>
        <taxon>Vertebrata</taxon>
        <taxon>Euteleostomi</taxon>
        <taxon>Archelosauria</taxon>
        <taxon>Archosauria</taxon>
        <taxon>Dinosauria</taxon>
        <taxon>Saurischia</taxon>
        <taxon>Theropoda</taxon>
        <taxon>Coelurosauria</taxon>
        <taxon>Aves</taxon>
        <taxon>Neognathae</taxon>
        <taxon>Galloanserae</taxon>
        <taxon>Anseriformes</taxon>
        <taxon>Anatidae</taxon>
        <taxon>Anatinae</taxon>
        <taxon>Anas</taxon>
    </lineage>
</organism>
<dbReference type="SMART" id="SM00349">
    <property type="entry name" value="KRAB"/>
    <property type="match status" value="1"/>
</dbReference>
<reference evidence="2" key="2">
    <citation type="submission" date="2025-09" db="UniProtKB">
        <authorList>
            <consortium name="Ensembl"/>
        </authorList>
    </citation>
    <scope>IDENTIFICATION</scope>
</reference>
<keyword evidence="3" id="KW-1185">Reference proteome</keyword>
<accession>A0A8B9UHB7</accession>
<reference evidence="2" key="1">
    <citation type="submission" date="2025-08" db="UniProtKB">
        <authorList>
            <consortium name="Ensembl"/>
        </authorList>
    </citation>
    <scope>IDENTIFICATION</scope>
</reference>
<dbReference type="SUPFAM" id="SSF109640">
    <property type="entry name" value="KRAB domain (Kruppel-associated box)"/>
    <property type="match status" value="1"/>
</dbReference>
<dbReference type="PANTHER" id="PTHR23232">
    <property type="entry name" value="KRAB DOMAIN C2H2 ZINC FINGER"/>
    <property type="match status" value="1"/>
</dbReference>
<evidence type="ECO:0000313" key="3">
    <source>
        <dbReference type="Proteomes" id="UP000694549"/>
    </source>
</evidence>
<dbReference type="GO" id="GO:0006355">
    <property type="term" value="P:regulation of DNA-templated transcription"/>
    <property type="evidence" value="ECO:0007669"/>
    <property type="project" value="InterPro"/>
</dbReference>
<dbReference type="Gene3D" id="6.10.140.140">
    <property type="match status" value="1"/>
</dbReference>
<evidence type="ECO:0000259" key="1">
    <source>
        <dbReference type="PROSITE" id="PS50805"/>
    </source>
</evidence>